<keyword evidence="1" id="KW-0732">Signal</keyword>
<dbReference type="SUPFAM" id="SSF50685">
    <property type="entry name" value="Barwin-like endoglucanases"/>
    <property type="match status" value="1"/>
</dbReference>
<evidence type="ECO:0000313" key="4">
    <source>
        <dbReference type="Proteomes" id="UP000682733"/>
    </source>
</evidence>
<dbReference type="EMBL" id="CAJOBA010002452">
    <property type="protein sequence ID" value="CAF3645437.1"/>
    <property type="molecule type" value="Genomic_DNA"/>
</dbReference>
<evidence type="ECO:0000313" key="2">
    <source>
        <dbReference type="EMBL" id="CAF0860547.1"/>
    </source>
</evidence>
<evidence type="ECO:0000313" key="3">
    <source>
        <dbReference type="EMBL" id="CAF3645437.1"/>
    </source>
</evidence>
<dbReference type="Proteomes" id="UP000682733">
    <property type="component" value="Unassembled WGS sequence"/>
</dbReference>
<accession>A0A8S2HIE7</accession>
<proteinExistence type="predicted"/>
<dbReference type="Gene3D" id="2.40.40.10">
    <property type="entry name" value="RlpA-like domain"/>
    <property type="match status" value="1"/>
</dbReference>
<gene>
    <name evidence="2" type="ORF">OVA965_LOCUS7611</name>
    <name evidence="3" type="ORF">TMI583_LOCUS7606</name>
</gene>
<dbReference type="EMBL" id="CAJNOK010002452">
    <property type="protein sequence ID" value="CAF0860547.1"/>
    <property type="molecule type" value="Genomic_DNA"/>
</dbReference>
<dbReference type="AlphaFoldDB" id="A0A8S2HIE7"/>
<reference evidence="3" key="1">
    <citation type="submission" date="2021-02" db="EMBL/GenBank/DDBJ databases">
        <authorList>
            <person name="Nowell W R."/>
        </authorList>
    </citation>
    <scope>NUCLEOTIDE SEQUENCE</scope>
</reference>
<dbReference type="InterPro" id="IPR036908">
    <property type="entry name" value="RlpA-like_sf"/>
</dbReference>
<dbReference type="CDD" id="cd22191">
    <property type="entry name" value="DPBB_RlpA_EXP_N-like"/>
    <property type="match status" value="1"/>
</dbReference>
<name>A0A8S2HIE7_9BILA</name>
<sequence length="127" mass="13842">MVNDTQRFFFEIIYVLYYAGGTFSGEATHYSVSVGYTACGTLHGDHEMLAALNAAQFDPHTPSGNPNKNTLCQRQAQVTGPQGNVVVRIVDKCPGCRYGDLDLSEAAFRQAVGPLGIGRAKISWKWV</sequence>
<dbReference type="PANTHER" id="PTHR31836:SF21">
    <property type="entry name" value="EXPANSIN-LIKE PROTEIN 7"/>
    <property type="match status" value="1"/>
</dbReference>
<evidence type="ECO:0000256" key="1">
    <source>
        <dbReference type="ARBA" id="ARBA00022729"/>
    </source>
</evidence>
<evidence type="ECO:0008006" key="5">
    <source>
        <dbReference type="Google" id="ProtNLM"/>
    </source>
</evidence>
<comment type="caution">
    <text evidence="3">The sequence shown here is derived from an EMBL/GenBank/DDBJ whole genome shotgun (WGS) entry which is preliminary data.</text>
</comment>
<protein>
    <recommendedName>
        <fullName evidence="5">RlpA-like protein double-psi beta-barrel domain-containing protein</fullName>
    </recommendedName>
</protein>
<organism evidence="3 4">
    <name type="scientific">Didymodactylos carnosus</name>
    <dbReference type="NCBI Taxonomy" id="1234261"/>
    <lineage>
        <taxon>Eukaryota</taxon>
        <taxon>Metazoa</taxon>
        <taxon>Spiralia</taxon>
        <taxon>Gnathifera</taxon>
        <taxon>Rotifera</taxon>
        <taxon>Eurotatoria</taxon>
        <taxon>Bdelloidea</taxon>
        <taxon>Philodinida</taxon>
        <taxon>Philodinidae</taxon>
        <taxon>Didymodactylos</taxon>
    </lineage>
</organism>
<dbReference type="Proteomes" id="UP000677228">
    <property type="component" value="Unassembled WGS sequence"/>
</dbReference>
<dbReference type="PANTHER" id="PTHR31836">
    <property type="match status" value="1"/>
</dbReference>
<dbReference type="InterPro" id="IPR051477">
    <property type="entry name" value="Expansin_CellWall"/>
</dbReference>